<dbReference type="AlphaFoldDB" id="A0AAU8D0J3"/>
<protein>
    <submittedName>
        <fullName evidence="2">Polysaccharide pyruvyl transferase family protein</fullName>
        <ecNumber evidence="2">2.4.-.-</ecNumber>
    </submittedName>
</protein>
<dbReference type="GO" id="GO:0016757">
    <property type="term" value="F:glycosyltransferase activity"/>
    <property type="evidence" value="ECO:0007669"/>
    <property type="project" value="UniProtKB-KW"/>
</dbReference>
<dbReference type="EC" id="2.4.-.-" evidence="2"/>
<organism evidence="2">
    <name type="scientific">Mesorhizobium sp. WSM2240</name>
    <dbReference type="NCBI Taxonomy" id="3228851"/>
    <lineage>
        <taxon>Bacteria</taxon>
        <taxon>Pseudomonadati</taxon>
        <taxon>Pseudomonadota</taxon>
        <taxon>Alphaproteobacteria</taxon>
        <taxon>Hyphomicrobiales</taxon>
        <taxon>Phyllobacteriaceae</taxon>
        <taxon>Mesorhizobium</taxon>
    </lineage>
</organism>
<accession>A0AAU8D0J3</accession>
<dbReference type="EMBL" id="CP159256">
    <property type="protein sequence ID" value="XCG52670.1"/>
    <property type="molecule type" value="Genomic_DNA"/>
</dbReference>
<evidence type="ECO:0000259" key="1">
    <source>
        <dbReference type="Pfam" id="PF04230"/>
    </source>
</evidence>
<dbReference type="RefSeq" id="WP_353646910.1">
    <property type="nucleotide sequence ID" value="NZ_CP159256.1"/>
</dbReference>
<keyword evidence="2" id="KW-0614">Plasmid</keyword>
<dbReference type="InterPro" id="IPR007345">
    <property type="entry name" value="Polysacch_pyruvyl_Trfase"/>
</dbReference>
<dbReference type="Pfam" id="PF04230">
    <property type="entry name" value="PS_pyruv_trans"/>
    <property type="match status" value="1"/>
</dbReference>
<gene>
    <name evidence="2" type="ORF">ABVK50_32550</name>
</gene>
<evidence type="ECO:0000313" key="2">
    <source>
        <dbReference type="EMBL" id="XCG52670.1"/>
    </source>
</evidence>
<dbReference type="PANTHER" id="PTHR36836">
    <property type="entry name" value="COLANIC ACID BIOSYNTHESIS PROTEIN WCAK"/>
    <property type="match status" value="1"/>
</dbReference>
<geneLocation type="plasmid" evidence="2">
    <name>pMk2240A</name>
</geneLocation>
<name>A0AAU8D0J3_9HYPH</name>
<sequence length="426" mass="47186">MIGTNMRPRVLLITRLHTQNAGNEALSTEFIRYALSRFPAADVRAIDRYPRFFEQFDLRGIGGGSIKEFDALAHALTLRFRREDAPLPAKAELNLVKLDETGKELRGPLRRVKRKLAMRRKLAALGLIERSVPVTAVTACCTSDLVVWNPAGEICPTGDPHQVMRLLLLLRIAQLSGRKTVAINHSLEIGNKALGTLIAHVYKNLCYLSVRDARSAEVAIKLGVRKSIIHEAPDMVFLASQISVPETASAIPRRAIGLAVNGLGAMQGVDEWARLAEGLNKTGRPVVLVSNAIHRDLAFARRLNRMIDKSAVIDYQPRYQQLRSIYRQCDAVISSRLHASILALCEGVPVVSIEPSVFKLSAIFRQLDYPLETERLQQAGWSDRVLAKLGLCLSEERSFISSAGTNAISEQLRRIEVAYAPLFTLA</sequence>
<feature type="domain" description="Polysaccharide pyruvyl transferase" evidence="1">
    <location>
        <begin position="110"/>
        <end position="355"/>
    </location>
</feature>
<proteinExistence type="predicted"/>
<keyword evidence="2" id="KW-0808">Transferase</keyword>
<keyword evidence="2" id="KW-0328">Glycosyltransferase</keyword>
<dbReference type="PANTHER" id="PTHR36836:SF1">
    <property type="entry name" value="COLANIC ACID BIOSYNTHESIS PROTEIN WCAK"/>
    <property type="match status" value="1"/>
</dbReference>
<reference evidence="2" key="1">
    <citation type="submission" date="2024-06" db="EMBL/GenBank/DDBJ databases">
        <title>Mesorhizobium karijinii sp. nov., a symbiont of the iconic Swainsona formosa from arid Australia.</title>
        <authorList>
            <person name="Hill Y.J."/>
            <person name="Watkin E.L.J."/>
            <person name="O'Hara G.W."/>
            <person name="Terpolilli J."/>
            <person name="Tye M.L."/>
            <person name="Kohlmeier M.G."/>
        </authorList>
    </citation>
    <scope>NUCLEOTIDE SEQUENCE</scope>
    <source>
        <strain evidence="2">WSM2240</strain>
        <plasmid evidence="2">pMk2240A</plasmid>
    </source>
</reference>